<accession>A0A7Z7HSA8</accession>
<feature type="region of interest" description="Disordered" evidence="1">
    <location>
        <begin position="1"/>
        <end position="40"/>
    </location>
</feature>
<reference evidence="2" key="1">
    <citation type="submission" date="2017-03" db="EMBL/GenBank/DDBJ databases">
        <authorList>
            <consortium name="AG Boll"/>
        </authorList>
    </citation>
    <scope>NUCLEOTIDE SEQUENCE [LARGE SCALE GENOMIC DNA]</scope>
    <source>
        <strain evidence="2">Chol</strain>
    </source>
</reference>
<keyword evidence="3" id="KW-1185">Reference proteome</keyword>
<dbReference type="AlphaFoldDB" id="A0A7Z7HSA8"/>
<proteinExistence type="predicted"/>
<gene>
    <name evidence="2" type="ORF">SDENCHOL_20776</name>
</gene>
<dbReference type="EMBL" id="LT837803">
    <property type="protein sequence ID" value="SMB29202.1"/>
    <property type="molecule type" value="Genomic_DNA"/>
</dbReference>
<protein>
    <submittedName>
        <fullName evidence="2">Uncharacterized protein</fullName>
    </submittedName>
</protein>
<organism evidence="2 3">
    <name type="scientific">Sterolibacterium denitrificans</name>
    <dbReference type="NCBI Taxonomy" id="157592"/>
    <lineage>
        <taxon>Bacteria</taxon>
        <taxon>Pseudomonadati</taxon>
        <taxon>Pseudomonadota</taxon>
        <taxon>Betaproteobacteria</taxon>
        <taxon>Nitrosomonadales</taxon>
        <taxon>Sterolibacteriaceae</taxon>
        <taxon>Sterolibacterium</taxon>
    </lineage>
</organism>
<evidence type="ECO:0000313" key="2">
    <source>
        <dbReference type="EMBL" id="SMB29202.1"/>
    </source>
</evidence>
<evidence type="ECO:0000313" key="3">
    <source>
        <dbReference type="Proteomes" id="UP000242886"/>
    </source>
</evidence>
<dbReference type="Proteomes" id="UP000242886">
    <property type="component" value="Chromosome SDENCHOL"/>
</dbReference>
<name>A0A7Z7HSA8_9PROT</name>
<sequence>MKPSMPKPTPRRSACRPRTSAAPIAPSSPGKNRSSPAIEARIGADASAHPRLASVTEHRPAIVKNQAHRGIHADEPEENPWAVGTPDVDQVLVAAVQTLPSHVEEGEPIHRGAIHHLIEEAQRNDADDIGRQEMIGKAQMQQQARNQRPVAVTDIQIEAQRALVGIGAVEQRIRRPDVAPVICRKQIGESHLGEDEVQHRTILVRGKTPAIIRILLLDEVDAQIQHPLPQTDEHVQRQKENHQQIDDAEATQQLVMIPRSCAKNRNQKYADECKKVHDASYGIEICGLMENRIMLDAAARQTAVTR</sequence>
<evidence type="ECO:0000256" key="1">
    <source>
        <dbReference type="SAM" id="MobiDB-lite"/>
    </source>
</evidence>